<evidence type="ECO:0000256" key="10">
    <source>
        <dbReference type="ARBA" id="ARBA00023033"/>
    </source>
</evidence>
<feature type="compositionally biased region" description="Polar residues" evidence="12">
    <location>
        <begin position="384"/>
        <end position="396"/>
    </location>
</feature>
<dbReference type="PANTHER" id="PTHR46206:SF5">
    <property type="entry name" value="P450, PUTATIVE (EUROFUNG)-RELATED"/>
    <property type="match status" value="1"/>
</dbReference>
<dbReference type="SUPFAM" id="SSF48264">
    <property type="entry name" value="Cytochrome P450"/>
    <property type="match status" value="1"/>
</dbReference>
<reference evidence="13 14" key="1">
    <citation type="journal article" date="2024" name="Front Chem Biol">
        <title>Unveiling the potential of Daldinia eschscholtzii MFLUCC 19-0629 through bioactivity and bioinformatics studies for enhanced sustainable agriculture production.</title>
        <authorList>
            <person name="Brooks S."/>
            <person name="Weaver J.A."/>
            <person name="Klomchit A."/>
            <person name="Alharthi S.A."/>
            <person name="Onlamun T."/>
            <person name="Nurani R."/>
            <person name="Vong T.K."/>
            <person name="Alberti F."/>
            <person name="Greco C."/>
        </authorList>
    </citation>
    <scope>NUCLEOTIDE SEQUENCE [LARGE SCALE GENOMIC DNA]</scope>
    <source>
        <strain evidence="13">MFLUCC 19-0629</strain>
    </source>
</reference>
<comment type="cofactor">
    <cofactor evidence="1">
        <name>heme</name>
        <dbReference type="ChEBI" id="CHEBI:30413"/>
    </cofactor>
</comment>
<keyword evidence="14" id="KW-1185">Reference proteome</keyword>
<dbReference type="PRINTS" id="PR00465">
    <property type="entry name" value="EP450IV"/>
</dbReference>
<comment type="similarity">
    <text evidence="3">Belongs to the cytochrome P450 family.</text>
</comment>
<dbReference type="CDD" id="cd11041">
    <property type="entry name" value="CYP503A1-like"/>
    <property type="match status" value="1"/>
</dbReference>
<evidence type="ECO:0000256" key="6">
    <source>
        <dbReference type="ARBA" id="ARBA00022723"/>
    </source>
</evidence>
<evidence type="ECO:0000256" key="8">
    <source>
        <dbReference type="ARBA" id="ARBA00023002"/>
    </source>
</evidence>
<keyword evidence="5" id="KW-0812">Transmembrane</keyword>
<dbReference type="PANTHER" id="PTHR46206">
    <property type="entry name" value="CYTOCHROME P450"/>
    <property type="match status" value="1"/>
</dbReference>
<keyword evidence="7" id="KW-1133">Transmembrane helix</keyword>
<dbReference type="GO" id="GO:0016705">
    <property type="term" value="F:oxidoreductase activity, acting on paired donors, with incorporation or reduction of molecular oxygen"/>
    <property type="evidence" value="ECO:0007669"/>
    <property type="project" value="InterPro"/>
</dbReference>
<keyword evidence="6" id="KW-0479">Metal-binding</keyword>
<evidence type="ECO:0000256" key="3">
    <source>
        <dbReference type="ARBA" id="ARBA00010617"/>
    </source>
</evidence>
<dbReference type="InterPro" id="IPR002403">
    <property type="entry name" value="Cyt_P450_E_grp-IV"/>
</dbReference>
<dbReference type="EMBL" id="JBANMG010000003">
    <property type="protein sequence ID" value="KAK6955952.1"/>
    <property type="molecule type" value="Genomic_DNA"/>
</dbReference>
<evidence type="ECO:0000256" key="7">
    <source>
        <dbReference type="ARBA" id="ARBA00022989"/>
    </source>
</evidence>
<dbReference type="GO" id="GO:0005506">
    <property type="term" value="F:iron ion binding"/>
    <property type="evidence" value="ECO:0007669"/>
    <property type="project" value="InterPro"/>
</dbReference>
<dbReference type="GO" id="GO:0004497">
    <property type="term" value="F:monooxygenase activity"/>
    <property type="evidence" value="ECO:0007669"/>
    <property type="project" value="UniProtKB-KW"/>
</dbReference>
<keyword evidence="10" id="KW-0503">Monooxygenase</keyword>
<dbReference type="InterPro" id="IPR036396">
    <property type="entry name" value="Cyt_P450_sf"/>
</dbReference>
<keyword evidence="4" id="KW-0349">Heme</keyword>
<dbReference type="Proteomes" id="UP001369815">
    <property type="component" value="Unassembled WGS sequence"/>
</dbReference>
<dbReference type="GO" id="GO:0020037">
    <property type="term" value="F:heme binding"/>
    <property type="evidence" value="ECO:0007669"/>
    <property type="project" value="InterPro"/>
</dbReference>
<evidence type="ECO:0000256" key="5">
    <source>
        <dbReference type="ARBA" id="ARBA00022692"/>
    </source>
</evidence>
<evidence type="ECO:0000256" key="9">
    <source>
        <dbReference type="ARBA" id="ARBA00023004"/>
    </source>
</evidence>
<evidence type="ECO:0000256" key="12">
    <source>
        <dbReference type="SAM" id="MobiDB-lite"/>
    </source>
</evidence>
<dbReference type="InterPro" id="IPR001128">
    <property type="entry name" value="Cyt_P450"/>
</dbReference>
<evidence type="ECO:0000256" key="1">
    <source>
        <dbReference type="ARBA" id="ARBA00001971"/>
    </source>
</evidence>
<evidence type="ECO:0000256" key="11">
    <source>
        <dbReference type="ARBA" id="ARBA00023136"/>
    </source>
</evidence>
<proteinExistence type="inferred from homology"/>
<evidence type="ECO:0000256" key="2">
    <source>
        <dbReference type="ARBA" id="ARBA00004370"/>
    </source>
</evidence>
<gene>
    <name evidence="13" type="ORF">Daesc_003599</name>
</gene>
<keyword evidence="9" id="KW-0408">Iron</keyword>
<evidence type="ECO:0000313" key="13">
    <source>
        <dbReference type="EMBL" id="KAK6955952.1"/>
    </source>
</evidence>
<evidence type="ECO:0008006" key="15">
    <source>
        <dbReference type="Google" id="ProtNLM"/>
    </source>
</evidence>
<dbReference type="Gene3D" id="1.10.630.10">
    <property type="entry name" value="Cytochrome P450"/>
    <property type="match status" value="1"/>
</dbReference>
<evidence type="ECO:0000256" key="4">
    <source>
        <dbReference type="ARBA" id="ARBA00022617"/>
    </source>
</evidence>
<keyword evidence="11" id="KW-0472">Membrane</keyword>
<feature type="region of interest" description="Disordered" evidence="12">
    <location>
        <begin position="370"/>
        <end position="396"/>
    </location>
</feature>
<protein>
    <recommendedName>
        <fullName evidence="15">Cytochrome P450</fullName>
    </recommendedName>
</protein>
<evidence type="ECO:0000313" key="14">
    <source>
        <dbReference type="Proteomes" id="UP001369815"/>
    </source>
</evidence>
<accession>A0AAX6MUV1</accession>
<comment type="caution">
    <text evidence="13">The sequence shown here is derived from an EMBL/GenBank/DDBJ whole genome shotgun (WGS) entry which is preliminary data.</text>
</comment>
<keyword evidence="8" id="KW-0560">Oxidoreductase</keyword>
<name>A0AAX6MUV1_9PEZI</name>
<organism evidence="13 14">
    <name type="scientific">Daldinia eschscholtzii</name>
    <dbReference type="NCBI Taxonomy" id="292717"/>
    <lineage>
        <taxon>Eukaryota</taxon>
        <taxon>Fungi</taxon>
        <taxon>Dikarya</taxon>
        <taxon>Ascomycota</taxon>
        <taxon>Pezizomycotina</taxon>
        <taxon>Sordariomycetes</taxon>
        <taxon>Xylariomycetidae</taxon>
        <taxon>Xylariales</taxon>
        <taxon>Hypoxylaceae</taxon>
        <taxon>Daldinia</taxon>
    </lineage>
</organism>
<dbReference type="AlphaFoldDB" id="A0AAX6MUV1"/>
<comment type="subcellular location">
    <subcellularLocation>
        <location evidence="2">Membrane</location>
    </subcellularLocation>
</comment>
<sequence length="396" mass="44945">MASTINLTGLQYFIEDQRLHRLLFLILQSGKYYKPWGSTTPIFIVSTKKQIAELSEATCLSQRAVYADMFGFKHTMNKLEHNTSNNKVIRTRLYSRILQVNGPVHLAALYPHLLNQFNNNLSRELQNGRDFNGGISLPIADTARRLVSKLMSLMFFGDYLSSDEEFSSALLRYPQDMVKCMAAFQVAPSFMSPIIHALLTKRGEAMHLIQKKLAYCIGPEGSNENDSDETKSLSILHNMTTLADTSDYWNPELLSQSLLGIWFAASHQPWMNLHFVLLELSTRKEWQNALREEIARHGPLDYKGLEELPLLDGFIKETVRCNPLDTLAIRRKALEPYTFSDGSLSVPSGATVCVSSHDLMHNPEIYGEPDSFNPSRYLPKESDSQQPLVGSTHRWQ</sequence>
<dbReference type="Pfam" id="PF00067">
    <property type="entry name" value="p450"/>
    <property type="match status" value="1"/>
</dbReference>
<dbReference type="GO" id="GO:0016020">
    <property type="term" value="C:membrane"/>
    <property type="evidence" value="ECO:0007669"/>
    <property type="project" value="UniProtKB-SubCell"/>
</dbReference>